<organism evidence="1 2">
    <name type="scientific">Eumeta variegata</name>
    <name type="common">Bagworm moth</name>
    <name type="synonym">Eumeta japonica</name>
    <dbReference type="NCBI Taxonomy" id="151549"/>
    <lineage>
        <taxon>Eukaryota</taxon>
        <taxon>Metazoa</taxon>
        <taxon>Ecdysozoa</taxon>
        <taxon>Arthropoda</taxon>
        <taxon>Hexapoda</taxon>
        <taxon>Insecta</taxon>
        <taxon>Pterygota</taxon>
        <taxon>Neoptera</taxon>
        <taxon>Endopterygota</taxon>
        <taxon>Lepidoptera</taxon>
        <taxon>Glossata</taxon>
        <taxon>Ditrysia</taxon>
        <taxon>Tineoidea</taxon>
        <taxon>Psychidae</taxon>
        <taxon>Oiketicinae</taxon>
        <taxon>Eumeta</taxon>
    </lineage>
</organism>
<comment type="caution">
    <text evidence="1">The sequence shown here is derived from an EMBL/GenBank/DDBJ whole genome shotgun (WGS) entry which is preliminary data.</text>
</comment>
<sequence>MKFETQTQSKEDELQYTSCVKHFRVPLNERLSLSAQATCDRQGGNVRVLLNFITSWRAVVSVEVERLILKPGLHIEYAGVRRAHLRRRPSRVVRRGPGSPYALFGLLDMKNSFKNGGARADVQLAPLRPTAKCLNSENRNRAESKRTRRLYHTRRTRERRSSWECVAAYTFSKTKKYVISEELSRQRQNYVNAEGALAAAGAGAAIDSCIIPHYAPQLVVM</sequence>
<evidence type="ECO:0000313" key="2">
    <source>
        <dbReference type="Proteomes" id="UP000299102"/>
    </source>
</evidence>
<accession>A0A4C1W623</accession>
<dbReference type="EMBL" id="BGZK01000475">
    <property type="protein sequence ID" value="GBP45992.1"/>
    <property type="molecule type" value="Genomic_DNA"/>
</dbReference>
<protein>
    <submittedName>
        <fullName evidence="1">Uncharacterized protein</fullName>
    </submittedName>
</protein>
<gene>
    <name evidence="1" type="ORF">EVAR_24185_1</name>
</gene>
<keyword evidence="2" id="KW-1185">Reference proteome</keyword>
<proteinExistence type="predicted"/>
<dbReference type="AlphaFoldDB" id="A0A4C1W623"/>
<dbReference type="Proteomes" id="UP000299102">
    <property type="component" value="Unassembled WGS sequence"/>
</dbReference>
<reference evidence="1 2" key="1">
    <citation type="journal article" date="2019" name="Commun. Biol.">
        <title>The bagworm genome reveals a unique fibroin gene that provides high tensile strength.</title>
        <authorList>
            <person name="Kono N."/>
            <person name="Nakamura H."/>
            <person name="Ohtoshi R."/>
            <person name="Tomita M."/>
            <person name="Numata K."/>
            <person name="Arakawa K."/>
        </authorList>
    </citation>
    <scope>NUCLEOTIDE SEQUENCE [LARGE SCALE GENOMIC DNA]</scope>
</reference>
<name>A0A4C1W623_EUMVA</name>
<evidence type="ECO:0000313" key="1">
    <source>
        <dbReference type="EMBL" id="GBP45992.1"/>
    </source>
</evidence>